<dbReference type="Pfam" id="PF00400">
    <property type="entry name" value="WD40"/>
    <property type="match status" value="1"/>
</dbReference>
<dbReference type="Gene3D" id="2.130.10.10">
    <property type="entry name" value="YVTN repeat-like/Quinoprotein amine dehydrogenase"/>
    <property type="match status" value="3"/>
</dbReference>
<evidence type="ECO:0000313" key="6">
    <source>
        <dbReference type="Proteomes" id="UP000676169"/>
    </source>
</evidence>
<name>A0A975J217_9BACT</name>
<dbReference type="InterPro" id="IPR000157">
    <property type="entry name" value="TIR_dom"/>
</dbReference>
<dbReference type="PANTHER" id="PTHR19848">
    <property type="entry name" value="WD40 REPEAT PROTEIN"/>
    <property type="match status" value="1"/>
</dbReference>
<dbReference type="AlphaFoldDB" id="A0A975J217"/>
<dbReference type="GO" id="GO:0000027">
    <property type="term" value="P:ribosomal large subunit assembly"/>
    <property type="evidence" value="ECO:0007669"/>
    <property type="project" value="TreeGrafter"/>
</dbReference>
<evidence type="ECO:0000259" key="4">
    <source>
        <dbReference type="PROSITE" id="PS50104"/>
    </source>
</evidence>
<dbReference type="GO" id="GO:0007165">
    <property type="term" value="P:signal transduction"/>
    <property type="evidence" value="ECO:0007669"/>
    <property type="project" value="InterPro"/>
</dbReference>
<evidence type="ECO:0000256" key="3">
    <source>
        <dbReference type="SAM" id="Phobius"/>
    </source>
</evidence>
<keyword evidence="3" id="KW-1133">Transmembrane helix</keyword>
<dbReference type="RefSeq" id="WP_211633831.1">
    <property type="nucleotide sequence ID" value="NZ_CP073100.1"/>
</dbReference>
<feature type="domain" description="TIR" evidence="4">
    <location>
        <begin position="8"/>
        <end position="148"/>
    </location>
</feature>
<feature type="transmembrane region" description="Helical" evidence="3">
    <location>
        <begin position="209"/>
        <end position="230"/>
    </location>
</feature>
<reference evidence="5" key="1">
    <citation type="submission" date="2021-04" db="EMBL/GenBank/DDBJ databases">
        <title>Luteolibacter sp. 32A isolated from the skin of an Anderson's salamander (Ambystoma andersonii).</title>
        <authorList>
            <person name="Spergser J."/>
            <person name="Busse H.-J."/>
        </authorList>
    </citation>
    <scope>NUCLEOTIDE SEQUENCE</scope>
    <source>
        <strain evidence="5">32A</strain>
    </source>
</reference>
<dbReference type="Gene3D" id="3.40.50.10140">
    <property type="entry name" value="Toll/interleukin-1 receptor homology (TIR) domain"/>
    <property type="match status" value="1"/>
</dbReference>
<dbReference type="Proteomes" id="UP000676169">
    <property type="component" value="Chromosome"/>
</dbReference>
<dbReference type="InterPro" id="IPR011044">
    <property type="entry name" value="Quino_amine_DH_bsu"/>
</dbReference>
<evidence type="ECO:0000256" key="1">
    <source>
        <dbReference type="ARBA" id="ARBA00022574"/>
    </source>
</evidence>
<dbReference type="Pfam" id="PF13676">
    <property type="entry name" value="TIR_2"/>
    <property type="match status" value="1"/>
</dbReference>
<dbReference type="InterPro" id="IPR001680">
    <property type="entry name" value="WD40_rpt"/>
</dbReference>
<dbReference type="SMART" id="SM00320">
    <property type="entry name" value="WD40"/>
    <property type="match status" value="6"/>
</dbReference>
<gene>
    <name evidence="5" type="ORF">KBB96_06795</name>
</gene>
<dbReference type="PROSITE" id="PS50104">
    <property type="entry name" value="TIR"/>
    <property type="match status" value="1"/>
</dbReference>
<dbReference type="InterPro" id="IPR035897">
    <property type="entry name" value="Toll_tir_struct_dom_sf"/>
</dbReference>
<organism evidence="5 6">
    <name type="scientific">Luteolibacter ambystomatis</name>
    <dbReference type="NCBI Taxonomy" id="2824561"/>
    <lineage>
        <taxon>Bacteria</taxon>
        <taxon>Pseudomonadati</taxon>
        <taxon>Verrucomicrobiota</taxon>
        <taxon>Verrucomicrobiia</taxon>
        <taxon>Verrucomicrobiales</taxon>
        <taxon>Verrucomicrobiaceae</taxon>
        <taxon>Luteolibacter</taxon>
    </lineage>
</organism>
<dbReference type="PANTHER" id="PTHR19848:SF0">
    <property type="entry name" value="NOTCHLESS PROTEIN HOMOLOG 1"/>
    <property type="match status" value="1"/>
</dbReference>
<protein>
    <submittedName>
        <fullName evidence="5">TIR domain-containing protein</fullName>
    </submittedName>
</protein>
<dbReference type="SUPFAM" id="SSF50969">
    <property type="entry name" value="YVTN repeat-like/Quinoprotein amine dehydrogenase"/>
    <property type="match status" value="1"/>
</dbReference>
<proteinExistence type="predicted"/>
<accession>A0A975J217</accession>
<keyword evidence="6" id="KW-1185">Reference proteome</keyword>
<evidence type="ECO:0000256" key="2">
    <source>
        <dbReference type="ARBA" id="ARBA00022737"/>
    </source>
</evidence>
<dbReference type="SUPFAM" id="SSF69322">
    <property type="entry name" value="Tricorn protease domain 2"/>
    <property type="match status" value="1"/>
</dbReference>
<dbReference type="KEGG" id="lamb:KBB96_06795"/>
<dbReference type="InterPro" id="IPR015943">
    <property type="entry name" value="WD40/YVTN_repeat-like_dom_sf"/>
</dbReference>
<sequence length="1096" mass="118847">MDTEANVRRYWAFISYSHTDKAWADWLHKSLERYPLPKDLVGRKTPSEDPAPKRFVPVFRDREELPTATDLGAVIAKALKHARFLVVICSPRSAKSQWVEQEIISYKRLYGENRVLCLIVEGEPWASDGKPGSSPDQECFPKAVRYRLGANGNLSDQRTEPIAADARETGDGKQNAFIKLMAGLLGVGFDDLRRRDQEYQRRRVRIFRALTGLFALLFLAAISAATYAAIQKHKVQQTLSQADLQLALVARDKDEVSQSAAYLARSLRSDPANREAAVAAWSLLAHRQHHAPVGPALRHPNAVVAAVGSADEKWIATGSGSEVYLWSRPDHKLVTKQSPDGSPVTAFSLDTDRKGFVVSTRSGKIHHLSFDSLKPFSEPIATGSVPAIQVTWSPKGDQLAVALAGDDAGSNGGTLVRFAADGRELERIPATHLVPKVIAWSPDGTRLAVAGDSPNVLLATIGEKSSATQTLKSKLAVTGLHFITADQLTTIDVFTGLQTWDLVKGIPSEAKQLAPSVSGAAFSPDGRSFLGTRRGPAAYVYDSSTGKIATEPISPGFTISNARWLDNRHVLLTSENGLAQVRRIRNAIPAAAAVCVPDGYPEAVALHADGFTLAVAYTEDSLVRFYDTRTMTATGHPVRFPSKVLSLGFSDDGKTLAVLGWDGHLHTTRWEHALKIETGKDLIAPPTTSSYSKATLGQFAPKGNVLAIPDGRELIFADLLTGTIKTRKQFDRKVASLAWTDDGSTLLVAREDQLLSFQRPDGSPAPNRPVIRLNAPAIELADGGERVAVLSNADRIDCFDSHSGAPSGTSFQAGANITGLKWDAAHEWVIAGDMDGRASLWDPTAGQALGHLPRSGNIWHGGVTLPGRSAELLRLDESMTVVPLLPPGRVPDWLPSFLEGFCGNRLAEKKDDTLIDVDAWRSSDAAPSPGEKGPWVDLYYWLMNDAADRPAAPGSTFNESQTRDNLMLQEKSEQLIRLQKTIQEEWNSNETPRMQKAADLLDNAIALLPGNTANHKVKVLMATTVGNAGLIRNANLGLAAASDATLIEILDAKAEAAKQCLAMTPPQTDQARALIDEILKENPEHAATLELRKQLK</sequence>
<keyword evidence="3" id="KW-0812">Transmembrane</keyword>
<dbReference type="SUPFAM" id="SSF52200">
    <property type="entry name" value="Toll/Interleukin receptor TIR domain"/>
    <property type="match status" value="1"/>
</dbReference>
<keyword evidence="3" id="KW-0472">Membrane</keyword>
<keyword evidence="1" id="KW-0853">WD repeat</keyword>
<dbReference type="EMBL" id="CP073100">
    <property type="protein sequence ID" value="QUE52595.1"/>
    <property type="molecule type" value="Genomic_DNA"/>
</dbReference>
<keyword evidence="2" id="KW-0677">Repeat</keyword>
<evidence type="ECO:0000313" key="5">
    <source>
        <dbReference type="EMBL" id="QUE52595.1"/>
    </source>
</evidence>